<accession>A0A2N8HEN6</accession>
<dbReference type="SUPFAM" id="SSF53383">
    <property type="entry name" value="PLP-dependent transferases"/>
    <property type="match status" value="1"/>
</dbReference>
<dbReference type="Gene3D" id="3.90.1150.10">
    <property type="entry name" value="Aspartate Aminotransferase, domain 1"/>
    <property type="match status" value="1"/>
</dbReference>
<comment type="caution">
    <text evidence="5">The sequence shown here is derived from an EMBL/GenBank/DDBJ whole genome shotgun (WGS) entry which is preliminary data.</text>
</comment>
<dbReference type="InterPro" id="IPR004839">
    <property type="entry name" value="Aminotransferase_I/II_large"/>
</dbReference>
<dbReference type="InterPro" id="IPR015424">
    <property type="entry name" value="PyrdxlP-dep_Trfase"/>
</dbReference>
<evidence type="ECO:0000256" key="2">
    <source>
        <dbReference type="ARBA" id="ARBA00022679"/>
    </source>
</evidence>
<dbReference type="OrthoDB" id="9807157at2"/>
<keyword evidence="2" id="KW-0808">Transferase</keyword>
<dbReference type="GO" id="GO:0030170">
    <property type="term" value="F:pyridoxal phosphate binding"/>
    <property type="evidence" value="ECO:0007669"/>
    <property type="project" value="InterPro"/>
</dbReference>
<dbReference type="GO" id="GO:0008710">
    <property type="term" value="F:8-amino-7-oxononanoate synthase activity"/>
    <property type="evidence" value="ECO:0007669"/>
    <property type="project" value="TreeGrafter"/>
</dbReference>
<evidence type="ECO:0000256" key="1">
    <source>
        <dbReference type="ARBA" id="ARBA00001933"/>
    </source>
</evidence>
<dbReference type="EMBL" id="PJKA01000009">
    <property type="protein sequence ID" value="PNC18498.1"/>
    <property type="molecule type" value="Genomic_DNA"/>
</dbReference>
<dbReference type="Proteomes" id="UP000236000">
    <property type="component" value="Unassembled WGS sequence"/>
</dbReference>
<dbReference type="InterPro" id="IPR015422">
    <property type="entry name" value="PyrdxlP-dep_Trfase_small"/>
</dbReference>
<sequence length="391" mass="41210">MRTLMKNPEQFLSELESAGLLRVLRNVECLPGGMARMEDGREVVNLASNDYLGLARHPALVEAFSRAARDGGAGAMASRLVTGTRRAHSGLEDALAALKGTEAALSFSSGYATSLGVITSIVDREDTVLMDKLSHASLIDGARLSGARLSTFLHNDMESLRKKLERLRETNPSSGILVVTESVFSMDGDRAPLREMVGLKDEFGALLLVDEAHGFGVLGEHGAGLGEELGVSSRIDFQMGTLSKAAGLSGGYVACSRAWADVMVNSARSLIYSTAPPPALAAAALAAVEVIRSAEGKELRRHVSVLADMLSATLGMSGRPVSSIFPVVIGENGAALEAAAALLERGFLAPAIRYPTVPRGTARLRITVTAAHRTGQIEQLGRELAELLHGS</sequence>
<evidence type="ECO:0000313" key="5">
    <source>
        <dbReference type="EMBL" id="PNC18498.1"/>
    </source>
</evidence>
<dbReference type="InterPro" id="IPR015421">
    <property type="entry name" value="PyrdxlP-dep_Trfase_major"/>
</dbReference>
<feature type="domain" description="Aminotransferase class I/classII large" evidence="4">
    <location>
        <begin position="42"/>
        <end position="380"/>
    </location>
</feature>
<dbReference type="PANTHER" id="PTHR13693:SF100">
    <property type="entry name" value="8-AMINO-7-OXONONANOATE SYNTHASE"/>
    <property type="match status" value="1"/>
</dbReference>
<keyword evidence="3" id="KW-0663">Pyridoxal phosphate</keyword>
<dbReference type="AlphaFoldDB" id="A0A2N8HEN6"/>
<gene>
    <name evidence="5" type="ORF">CXU22_04920</name>
</gene>
<dbReference type="InterPro" id="IPR050087">
    <property type="entry name" value="AON_synthase_class-II"/>
</dbReference>
<protein>
    <submittedName>
        <fullName evidence="5">8-amino-7-oxononanoate synthase</fullName>
    </submittedName>
</protein>
<proteinExistence type="predicted"/>
<comment type="cofactor">
    <cofactor evidence="1">
        <name>pyridoxal 5'-phosphate</name>
        <dbReference type="ChEBI" id="CHEBI:597326"/>
    </cofactor>
</comment>
<reference evidence="5 6" key="1">
    <citation type="journal article" date="2017" name="BMC Genomics">
        <title>Genome sequencing of 39 Akkermansia muciniphila isolates reveals its population structure, genomic and functional diverisity, and global distribution in mammalian gut microbiotas.</title>
        <authorList>
            <person name="Guo X."/>
            <person name="Li S."/>
            <person name="Zhang J."/>
            <person name="Wu F."/>
            <person name="Li X."/>
            <person name="Wu D."/>
            <person name="Zhang M."/>
            <person name="Ou Z."/>
            <person name="Jie Z."/>
            <person name="Yan Q."/>
            <person name="Li P."/>
            <person name="Yi J."/>
            <person name="Peng Y."/>
        </authorList>
    </citation>
    <scope>NUCLEOTIDE SEQUENCE [LARGE SCALE GENOMIC DNA]</scope>
    <source>
        <strain evidence="5 6">GP24</strain>
    </source>
</reference>
<organism evidence="5 6">
    <name type="scientific">Akkermansia muciniphila</name>
    <dbReference type="NCBI Taxonomy" id="239935"/>
    <lineage>
        <taxon>Bacteria</taxon>
        <taxon>Pseudomonadati</taxon>
        <taxon>Verrucomicrobiota</taxon>
        <taxon>Verrucomicrobiia</taxon>
        <taxon>Verrucomicrobiales</taxon>
        <taxon>Akkermansiaceae</taxon>
        <taxon>Akkermansia</taxon>
    </lineage>
</organism>
<evidence type="ECO:0000313" key="6">
    <source>
        <dbReference type="Proteomes" id="UP000236000"/>
    </source>
</evidence>
<dbReference type="PANTHER" id="PTHR13693">
    <property type="entry name" value="CLASS II AMINOTRANSFERASE/8-AMINO-7-OXONONANOATE SYNTHASE"/>
    <property type="match status" value="1"/>
</dbReference>
<evidence type="ECO:0000259" key="4">
    <source>
        <dbReference type="Pfam" id="PF00155"/>
    </source>
</evidence>
<evidence type="ECO:0000256" key="3">
    <source>
        <dbReference type="ARBA" id="ARBA00022898"/>
    </source>
</evidence>
<dbReference type="Gene3D" id="3.40.640.10">
    <property type="entry name" value="Type I PLP-dependent aspartate aminotransferase-like (Major domain)"/>
    <property type="match status" value="1"/>
</dbReference>
<dbReference type="GO" id="GO:0009102">
    <property type="term" value="P:biotin biosynthetic process"/>
    <property type="evidence" value="ECO:0007669"/>
    <property type="project" value="TreeGrafter"/>
</dbReference>
<dbReference type="Pfam" id="PF00155">
    <property type="entry name" value="Aminotran_1_2"/>
    <property type="match status" value="1"/>
</dbReference>
<name>A0A2N8HEN6_9BACT</name>